<feature type="transmembrane region" description="Helical" evidence="5">
    <location>
        <begin position="38"/>
        <end position="57"/>
    </location>
</feature>
<evidence type="ECO:0000256" key="1">
    <source>
        <dbReference type="ARBA" id="ARBA00004141"/>
    </source>
</evidence>
<keyword evidence="8" id="KW-1185">Reference proteome</keyword>
<dbReference type="SUPFAM" id="SSF103473">
    <property type="entry name" value="MFS general substrate transporter"/>
    <property type="match status" value="1"/>
</dbReference>
<feature type="transmembrane region" description="Helical" evidence="5">
    <location>
        <begin position="134"/>
        <end position="159"/>
    </location>
</feature>
<dbReference type="InterPro" id="IPR036259">
    <property type="entry name" value="MFS_trans_sf"/>
</dbReference>
<comment type="subcellular location">
    <subcellularLocation>
        <location evidence="1">Membrane</location>
        <topology evidence="1">Multi-pass membrane protein</topology>
    </subcellularLocation>
</comment>
<dbReference type="InterPro" id="IPR005828">
    <property type="entry name" value="MFS_sugar_transport-like"/>
</dbReference>
<evidence type="ECO:0000313" key="8">
    <source>
        <dbReference type="Proteomes" id="UP001497392"/>
    </source>
</evidence>
<dbReference type="PROSITE" id="PS00216">
    <property type="entry name" value="SUGAR_TRANSPORT_1"/>
    <property type="match status" value="1"/>
</dbReference>
<feature type="transmembrane region" description="Helical" evidence="5">
    <location>
        <begin position="366"/>
        <end position="388"/>
    </location>
</feature>
<reference evidence="7 8" key="1">
    <citation type="submission" date="2024-06" db="EMBL/GenBank/DDBJ databases">
        <authorList>
            <person name="Kraege A."/>
            <person name="Thomma B."/>
        </authorList>
    </citation>
    <scope>NUCLEOTIDE SEQUENCE [LARGE SCALE GENOMIC DNA]</scope>
</reference>
<evidence type="ECO:0000256" key="4">
    <source>
        <dbReference type="ARBA" id="ARBA00023136"/>
    </source>
</evidence>
<dbReference type="Gene3D" id="1.20.1250.20">
    <property type="entry name" value="MFS general substrate transporter like domains"/>
    <property type="match status" value="1"/>
</dbReference>
<proteinExistence type="predicted"/>
<accession>A0ABP1FKJ6</accession>
<feature type="transmembrane region" description="Helical" evidence="5">
    <location>
        <begin position="271"/>
        <end position="290"/>
    </location>
</feature>
<organism evidence="7 8">
    <name type="scientific">Coccomyxa viridis</name>
    <dbReference type="NCBI Taxonomy" id="1274662"/>
    <lineage>
        <taxon>Eukaryota</taxon>
        <taxon>Viridiplantae</taxon>
        <taxon>Chlorophyta</taxon>
        <taxon>core chlorophytes</taxon>
        <taxon>Trebouxiophyceae</taxon>
        <taxon>Trebouxiophyceae incertae sedis</taxon>
        <taxon>Coccomyxaceae</taxon>
        <taxon>Coccomyxa</taxon>
    </lineage>
</organism>
<gene>
    <name evidence="7" type="primary">g2517</name>
    <name evidence="7" type="ORF">VP750_LOCUS2149</name>
</gene>
<feature type="transmembrane region" description="Helical" evidence="5">
    <location>
        <begin position="179"/>
        <end position="198"/>
    </location>
</feature>
<dbReference type="Pfam" id="PF00083">
    <property type="entry name" value="Sugar_tr"/>
    <property type="match status" value="2"/>
</dbReference>
<dbReference type="EMBL" id="CAXHTA020000004">
    <property type="protein sequence ID" value="CAL5220490.1"/>
    <property type="molecule type" value="Genomic_DNA"/>
</dbReference>
<dbReference type="Proteomes" id="UP001497392">
    <property type="component" value="Unassembled WGS sequence"/>
</dbReference>
<protein>
    <submittedName>
        <fullName evidence="7">G2517 protein</fullName>
    </submittedName>
</protein>
<feature type="transmembrane region" description="Helical" evidence="5">
    <location>
        <begin position="394"/>
        <end position="412"/>
    </location>
</feature>
<evidence type="ECO:0000313" key="7">
    <source>
        <dbReference type="EMBL" id="CAL5220490.1"/>
    </source>
</evidence>
<dbReference type="PANTHER" id="PTHR24064">
    <property type="entry name" value="SOLUTE CARRIER FAMILY 22 MEMBER"/>
    <property type="match status" value="1"/>
</dbReference>
<dbReference type="InterPro" id="IPR020846">
    <property type="entry name" value="MFS_dom"/>
</dbReference>
<name>A0ABP1FKJ6_9CHLO</name>
<evidence type="ECO:0000256" key="3">
    <source>
        <dbReference type="ARBA" id="ARBA00022989"/>
    </source>
</evidence>
<keyword evidence="3 5" id="KW-1133">Transmembrane helix</keyword>
<dbReference type="PROSITE" id="PS50850">
    <property type="entry name" value="MFS"/>
    <property type="match status" value="1"/>
</dbReference>
<feature type="transmembrane region" description="Helical" evidence="5">
    <location>
        <begin position="64"/>
        <end position="82"/>
    </location>
</feature>
<keyword evidence="2 5" id="KW-0812">Transmembrane</keyword>
<feature type="transmembrane region" description="Helical" evidence="5">
    <location>
        <begin position="219"/>
        <end position="240"/>
    </location>
</feature>
<dbReference type="InterPro" id="IPR005829">
    <property type="entry name" value="Sugar_transporter_CS"/>
</dbReference>
<feature type="transmembrane region" description="Helical" evidence="5">
    <location>
        <begin position="88"/>
        <end position="113"/>
    </location>
</feature>
<feature type="transmembrane region" description="Helical" evidence="5">
    <location>
        <begin position="302"/>
        <end position="322"/>
    </location>
</feature>
<keyword evidence="4 5" id="KW-0472">Membrane</keyword>
<sequence length="488" mass="53673">MSNGKPVETAPGHDDDDYEVEDLRSRNPLISKNLLDSLTYSQIAGIIFGMLSIGFIADRLGRKGGSIMTASIMFIGAVLLTVSNGPSINGLFLMFVIVQAIYGVGVGGEYPVASSSASERANSHKSLKNFRGRTVVLVFSNQGLGNLCNTAIILALMAITQSWGPKYSTKRLEIVWRVSYAIITAIIGFMLFWRIFGLKENAHYAKRAGNKAKSFNGRNLSVLLGHFSSRIMASSVTWFVNDFAFYGNKLFQGTFIKIINPKAGLIEVLEWTLLNSFVAYVGYILAAYTIDKPWMGRMRLQSLGFLMSFILFICCGTAYHQLIHPSNIHWFQALYYLASFFAQYGPNCTTWLIAGELIPTDARAMAHGWAAAIGKVGAIVAGVVLDQISDQNKFIVSAITGLIGFVITVIFVPDTTTLDLMQLDLYWDKIMEGRPKEYHGEAVNPKNLSLWERMLGRGRAYDPAAHAAQIKGVEMTKPNTNGVDGHAA</sequence>
<evidence type="ECO:0000256" key="2">
    <source>
        <dbReference type="ARBA" id="ARBA00022692"/>
    </source>
</evidence>
<comment type="caution">
    <text evidence="7">The sequence shown here is derived from an EMBL/GenBank/DDBJ whole genome shotgun (WGS) entry which is preliminary data.</text>
</comment>
<evidence type="ECO:0000256" key="5">
    <source>
        <dbReference type="SAM" id="Phobius"/>
    </source>
</evidence>
<feature type="transmembrane region" description="Helical" evidence="5">
    <location>
        <begin position="334"/>
        <end position="354"/>
    </location>
</feature>
<feature type="domain" description="Major facilitator superfamily (MFS) profile" evidence="6">
    <location>
        <begin position="1"/>
        <end position="416"/>
    </location>
</feature>
<evidence type="ECO:0000259" key="6">
    <source>
        <dbReference type="PROSITE" id="PS50850"/>
    </source>
</evidence>